<protein>
    <submittedName>
        <fullName evidence="1">Uncharacterized protein</fullName>
    </submittedName>
</protein>
<evidence type="ECO:0000313" key="1">
    <source>
        <dbReference type="EMBL" id="KAK9301212.1"/>
    </source>
</evidence>
<accession>A0AAW0ZW98</accession>
<sequence>MYINTNTHFLPKNFIVHTFYSERTCFCWNQNELVIFPYGNNDSVEVLTTPAPIKTVQCFSGRIFLICIPQGVYKLSRDWKFAVLSKSAIGIGTVFYEVLIPRNGYLYLDNKQKMSNKLLFKLSSKEINSSQLCVYLLNKETTTECFMKALTNNYSTVENLCIIANGQKLLILINETVQIIHSSIYSIRDVIPVWKNNKIEALLLATTINVVIVMHPKDDTLIFETIYLKPEIQAICAGFSQSLDDMLWIVYLYEFELYYAKKQLFFDNIHQIRVQDKSFVCLQSYDSEMILGLTQDKQLVQISINTIERNLSVENDTFINLHSNMLETATVIMEKIYKGTQELQILNETLTTETDKLKRINLYAHKDKVLFCPKIITNYVADQLFLSVNFHDVFPKNSWVVLNMKFKYQNLFCMKKIVNQEITIDIYVPENLAINFSQITVDLITFKDEGHPWCLIKDYVMSDYIEKQKKKRSNYDFINSKIAKLEALIREGNIDMKKLSEIKRSVRKEFNDI</sequence>
<reference evidence="1 2" key="1">
    <citation type="submission" date="2024-05" db="EMBL/GenBank/DDBJ databases">
        <title>The nuclear and mitochondrial genome assemblies of Tetragonisca angustula (Apidae: Meliponini), a tiny yet remarkable pollinator in the Neotropics.</title>
        <authorList>
            <person name="Ferrari R."/>
            <person name="Ricardo P.C."/>
            <person name="Dias F.C."/>
            <person name="Araujo N.S."/>
            <person name="Soares D.O."/>
            <person name="Zhou Q.-S."/>
            <person name="Zhu C.-D."/>
            <person name="Coutinho L."/>
            <person name="Airas M.C."/>
            <person name="Batista T.M."/>
        </authorList>
    </citation>
    <scope>NUCLEOTIDE SEQUENCE [LARGE SCALE GENOMIC DNA]</scope>
    <source>
        <strain evidence="1">ASF017062</strain>
        <tissue evidence="1">Abdomen</tissue>
    </source>
</reference>
<gene>
    <name evidence="1" type="ORF">QLX08_006305</name>
</gene>
<keyword evidence="2" id="KW-1185">Reference proteome</keyword>
<dbReference type="Proteomes" id="UP001432146">
    <property type="component" value="Unassembled WGS sequence"/>
</dbReference>
<dbReference type="AlphaFoldDB" id="A0AAW0ZW98"/>
<evidence type="ECO:0000313" key="2">
    <source>
        <dbReference type="Proteomes" id="UP001432146"/>
    </source>
</evidence>
<comment type="caution">
    <text evidence="1">The sequence shown here is derived from an EMBL/GenBank/DDBJ whole genome shotgun (WGS) entry which is preliminary data.</text>
</comment>
<name>A0AAW0ZW98_9HYME</name>
<organism evidence="1 2">
    <name type="scientific">Tetragonisca angustula</name>
    <dbReference type="NCBI Taxonomy" id="166442"/>
    <lineage>
        <taxon>Eukaryota</taxon>
        <taxon>Metazoa</taxon>
        <taxon>Ecdysozoa</taxon>
        <taxon>Arthropoda</taxon>
        <taxon>Hexapoda</taxon>
        <taxon>Insecta</taxon>
        <taxon>Pterygota</taxon>
        <taxon>Neoptera</taxon>
        <taxon>Endopterygota</taxon>
        <taxon>Hymenoptera</taxon>
        <taxon>Apocrita</taxon>
        <taxon>Aculeata</taxon>
        <taxon>Apoidea</taxon>
        <taxon>Anthophila</taxon>
        <taxon>Apidae</taxon>
        <taxon>Tetragonisca</taxon>
    </lineage>
</organism>
<proteinExistence type="predicted"/>
<dbReference type="EMBL" id="JAWNGG020000115">
    <property type="protein sequence ID" value="KAK9301212.1"/>
    <property type="molecule type" value="Genomic_DNA"/>
</dbReference>